<proteinExistence type="predicted"/>
<dbReference type="AlphaFoldDB" id="A0A0F9CQJ6"/>
<evidence type="ECO:0000313" key="1">
    <source>
        <dbReference type="EMBL" id="KKL51459.1"/>
    </source>
</evidence>
<sequence length="69" mass="7479">METFTLHALAAETGPAFGTPVEIGNVRKFMVGVRVTAGSGTVNPFRVWLEGTMDGTNFFEIPHKRALKA</sequence>
<reference evidence="1" key="1">
    <citation type="journal article" date="2015" name="Nature">
        <title>Complex archaea that bridge the gap between prokaryotes and eukaryotes.</title>
        <authorList>
            <person name="Spang A."/>
            <person name="Saw J.H."/>
            <person name="Jorgensen S.L."/>
            <person name="Zaremba-Niedzwiedzka K."/>
            <person name="Martijn J."/>
            <person name="Lind A.E."/>
            <person name="van Eijk R."/>
            <person name="Schleper C."/>
            <person name="Guy L."/>
            <person name="Ettema T.J."/>
        </authorList>
    </citation>
    <scope>NUCLEOTIDE SEQUENCE</scope>
</reference>
<accession>A0A0F9CQJ6</accession>
<organism evidence="1">
    <name type="scientific">marine sediment metagenome</name>
    <dbReference type="NCBI Taxonomy" id="412755"/>
    <lineage>
        <taxon>unclassified sequences</taxon>
        <taxon>metagenomes</taxon>
        <taxon>ecological metagenomes</taxon>
    </lineage>
</organism>
<comment type="caution">
    <text evidence="1">The sequence shown here is derived from an EMBL/GenBank/DDBJ whole genome shotgun (WGS) entry which is preliminary data.</text>
</comment>
<dbReference type="EMBL" id="LAZR01032244">
    <property type="protein sequence ID" value="KKL51459.1"/>
    <property type="molecule type" value="Genomic_DNA"/>
</dbReference>
<name>A0A0F9CQJ6_9ZZZZ</name>
<gene>
    <name evidence="1" type="ORF">LCGC14_2295260</name>
</gene>
<protein>
    <submittedName>
        <fullName evidence="1">Uncharacterized protein</fullName>
    </submittedName>
</protein>
<feature type="non-terminal residue" evidence="1">
    <location>
        <position position="69"/>
    </location>
</feature>